<evidence type="ECO:0008006" key="5">
    <source>
        <dbReference type="Google" id="ProtNLM"/>
    </source>
</evidence>
<feature type="transmembrane region" description="Helical" evidence="2">
    <location>
        <begin position="90"/>
        <end position="110"/>
    </location>
</feature>
<feature type="region of interest" description="Disordered" evidence="1">
    <location>
        <begin position="58"/>
        <end position="83"/>
    </location>
</feature>
<dbReference type="EMBL" id="KV426059">
    <property type="protein sequence ID" value="KZV89977.1"/>
    <property type="molecule type" value="Genomic_DNA"/>
</dbReference>
<feature type="compositionally biased region" description="Polar residues" evidence="1">
    <location>
        <begin position="73"/>
        <end position="83"/>
    </location>
</feature>
<name>A0A165G4N0_EXIGL</name>
<keyword evidence="2" id="KW-1133">Transmembrane helix</keyword>
<protein>
    <recommendedName>
        <fullName evidence="5">Membrane anchor Opy2 N-terminal domain-containing protein</fullName>
    </recommendedName>
</protein>
<dbReference type="Proteomes" id="UP000077266">
    <property type="component" value="Unassembled WGS sequence"/>
</dbReference>
<keyword evidence="4" id="KW-1185">Reference proteome</keyword>
<feature type="compositionally biased region" description="Polar residues" evidence="1">
    <location>
        <begin position="171"/>
        <end position="189"/>
    </location>
</feature>
<gene>
    <name evidence="3" type="ORF">EXIGLDRAFT_838147</name>
</gene>
<sequence length="189" mass="20008">MLLHPRQTDCIDIGTCTQPQLQSGACSLTGSNQCPIGQLCVQTQYECHKCPVMQCVRGSDSDKPTRPIPSSPVPSDTTGATSSTLSGKEIGALVVGAVCFVLLVGVVLVIQHRRKRRGASSRARAASHVVNFRTTAHASIADGPNTVRKDNDSEWLQDGPAASHATMPASDRTQTAVPSYPTDSKQALI</sequence>
<accession>A0A165G4N0</accession>
<evidence type="ECO:0000256" key="1">
    <source>
        <dbReference type="SAM" id="MobiDB-lite"/>
    </source>
</evidence>
<evidence type="ECO:0000313" key="3">
    <source>
        <dbReference type="EMBL" id="KZV89977.1"/>
    </source>
</evidence>
<evidence type="ECO:0000256" key="2">
    <source>
        <dbReference type="SAM" id="Phobius"/>
    </source>
</evidence>
<proteinExistence type="predicted"/>
<evidence type="ECO:0000313" key="4">
    <source>
        <dbReference type="Proteomes" id="UP000077266"/>
    </source>
</evidence>
<reference evidence="3 4" key="1">
    <citation type="journal article" date="2016" name="Mol. Biol. Evol.">
        <title>Comparative Genomics of Early-Diverging Mushroom-Forming Fungi Provides Insights into the Origins of Lignocellulose Decay Capabilities.</title>
        <authorList>
            <person name="Nagy L.G."/>
            <person name="Riley R."/>
            <person name="Tritt A."/>
            <person name="Adam C."/>
            <person name="Daum C."/>
            <person name="Floudas D."/>
            <person name="Sun H."/>
            <person name="Yadav J.S."/>
            <person name="Pangilinan J."/>
            <person name="Larsson K.H."/>
            <person name="Matsuura K."/>
            <person name="Barry K."/>
            <person name="Labutti K."/>
            <person name="Kuo R."/>
            <person name="Ohm R.A."/>
            <person name="Bhattacharya S.S."/>
            <person name="Shirouzu T."/>
            <person name="Yoshinaga Y."/>
            <person name="Martin F.M."/>
            <person name="Grigoriev I.V."/>
            <person name="Hibbett D.S."/>
        </authorList>
    </citation>
    <scope>NUCLEOTIDE SEQUENCE [LARGE SCALE GENOMIC DNA]</scope>
    <source>
        <strain evidence="3 4">HHB12029</strain>
    </source>
</reference>
<feature type="region of interest" description="Disordered" evidence="1">
    <location>
        <begin position="141"/>
        <end position="189"/>
    </location>
</feature>
<keyword evidence="2" id="KW-0812">Transmembrane</keyword>
<keyword evidence="2" id="KW-0472">Membrane</keyword>
<dbReference type="AlphaFoldDB" id="A0A165G4N0"/>
<organism evidence="3 4">
    <name type="scientific">Exidia glandulosa HHB12029</name>
    <dbReference type="NCBI Taxonomy" id="1314781"/>
    <lineage>
        <taxon>Eukaryota</taxon>
        <taxon>Fungi</taxon>
        <taxon>Dikarya</taxon>
        <taxon>Basidiomycota</taxon>
        <taxon>Agaricomycotina</taxon>
        <taxon>Agaricomycetes</taxon>
        <taxon>Auriculariales</taxon>
        <taxon>Exidiaceae</taxon>
        <taxon>Exidia</taxon>
    </lineage>
</organism>
<dbReference type="InParanoid" id="A0A165G4N0"/>